<dbReference type="EMBL" id="HBHP01012331">
    <property type="protein sequence ID" value="CAD9759450.1"/>
    <property type="molecule type" value="Transcribed_RNA"/>
</dbReference>
<evidence type="ECO:0000259" key="2">
    <source>
        <dbReference type="Pfam" id="PF01408"/>
    </source>
</evidence>
<dbReference type="SUPFAM" id="SSF55347">
    <property type="entry name" value="Glyceraldehyde-3-phosphate dehydrogenase-like, C-terminal domain"/>
    <property type="match status" value="1"/>
</dbReference>
<evidence type="ECO:0000313" key="4">
    <source>
        <dbReference type="EMBL" id="CAD9759450.1"/>
    </source>
</evidence>
<sequence>METHHDFAKMAMEAKKPVLVEKPVASSAGELESLKACSEEHNVAIMPGHNYIYEPWFDRTKSIIDDGDLGTIVATYVMFNIHHPPEFTGRDSMQGVIRQILTHHAYMSIYLMGGPPACVSAFASCLDNGPVEKENVAMVNMQMPNGALAHLQANFAADDHGSDPWSVYVKVIGTKGTARYSYNDWVINKPHIIHSHTYVPYPHTIASEVRFFVEEVVGKGARPLSTIDDALACQNILDAVEKSIADGTHVPLVT</sequence>
<dbReference type="Gene3D" id="3.40.50.720">
    <property type="entry name" value="NAD(P)-binding Rossmann-like Domain"/>
    <property type="match status" value="1"/>
</dbReference>
<accession>A0A7S2TMI0</accession>
<feature type="domain" description="Gfo/Idh/MocA-like oxidoreductase N-terminal" evidence="2">
    <location>
        <begin position="2"/>
        <end position="49"/>
    </location>
</feature>
<reference evidence="4" key="1">
    <citation type="submission" date="2021-01" db="EMBL/GenBank/DDBJ databases">
        <authorList>
            <person name="Corre E."/>
            <person name="Pelletier E."/>
            <person name="Niang G."/>
            <person name="Scheremetjew M."/>
            <person name="Finn R."/>
            <person name="Kale V."/>
            <person name="Holt S."/>
            <person name="Cochrane G."/>
            <person name="Meng A."/>
            <person name="Brown T."/>
            <person name="Cohen L."/>
        </authorList>
    </citation>
    <scope>NUCLEOTIDE SEQUENCE</scope>
    <source>
        <strain evidence="4">CCMP622</strain>
    </source>
</reference>
<dbReference type="PANTHER" id="PTHR43377">
    <property type="entry name" value="BILIVERDIN REDUCTASE A"/>
    <property type="match status" value="1"/>
</dbReference>
<protein>
    <recommendedName>
        <fullName evidence="5">Gfo/Idh/MocA-like oxidoreductase N-terminal domain-containing protein</fullName>
    </recommendedName>
</protein>
<dbReference type="Gene3D" id="3.30.360.10">
    <property type="entry name" value="Dihydrodipicolinate Reductase, domain 2"/>
    <property type="match status" value="1"/>
</dbReference>
<evidence type="ECO:0000259" key="3">
    <source>
        <dbReference type="Pfam" id="PF22725"/>
    </source>
</evidence>
<dbReference type="AlphaFoldDB" id="A0A7S2TMI0"/>
<comment type="similarity">
    <text evidence="1">Belongs to the Gfo/Idh/MocA family.</text>
</comment>
<dbReference type="InterPro" id="IPR055170">
    <property type="entry name" value="GFO_IDH_MocA-like_dom"/>
</dbReference>
<gene>
    <name evidence="4" type="ORF">LSP00402_LOCUS7672</name>
</gene>
<evidence type="ECO:0000256" key="1">
    <source>
        <dbReference type="ARBA" id="ARBA00010928"/>
    </source>
</evidence>
<dbReference type="InterPro" id="IPR036291">
    <property type="entry name" value="NAD(P)-bd_dom_sf"/>
</dbReference>
<dbReference type="InterPro" id="IPR051450">
    <property type="entry name" value="Gfo/Idh/MocA_Oxidoreductases"/>
</dbReference>
<proteinExistence type="inferred from homology"/>
<evidence type="ECO:0008006" key="5">
    <source>
        <dbReference type="Google" id="ProtNLM"/>
    </source>
</evidence>
<name>A0A7S2TMI0_9EUKA</name>
<organism evidence="4">
    <name type="scientific">Lotharella oceanica</name>
    <dbReference type="NCBI Taxonomy" id="641309"/>
    <lineage>
        <taxon>Eukaryota</taxon>
        <taxon>Sar</taxon>
        <taxon>Rhizaria</taxon>
        <taxon>Cercozoa</taxon>
        <taxon>Chlorarachniophyceae</taxon>
        <taxon>Lotharella</taxon>
    </lineage>
</organism>
<feature type="domain" description="GFO/IDH/MocA-like oxidoreductase" evidence="3">
    <location>
        <begin position="58"/>
        <end position="178"/>
    </location>
</feature>
<dbReference type="Pfam" id="PF01408">
    <property type="entry name" value="GFO_IDH_MocA"/>
    <property type="match status" value="1"/>
</dbReference>
<dbReference type="Pfam" id="PF22725">
    <property type="entry name" value="GFO_IDH_MocA_C3"/>
    <property type="match status" value="1"/>
</dbReference>
<dbReference type="SUPFAM" id="SSF51735">
    <property type="entry name" value="NAD(P)-binding Rossmann-fold domains"/>
    <property type="match status" value="1"/>
</dbReference>
<dbReference type="GO" id="GO:0000166">
    <property type="term" value="F:nucleotide binding"/>
    <property type="evidence" value="ECO:0007669"/>
    <property type="project" value="InterPro"/>
</dbReference>
<dbReference type="InterPro" id="IPR000683">
    <property type="entry name" value="Gfo/Idh/MocA-like_OxRdtase_N"/>
</dbReference>
<dbReference type="PANTHER" id="PTHR43377:SF1">
    <property type="entry name" value="BILIVERDIN REDUCTASE A"/>
    <property type="match status" value="1"/>
</dbReference>